<dbReference type="CDD" id="cd11056">
    <property type="entry name" value="CYP6-like"/>
    <property type="match status" value="1"/>
</dbReference>
<organism evidence="15 16">
    <name type="scientific">Hermetia illucens</name>
    <name type="common">Black soldier fly</name>
    <dbReference type="NCBI Taxonomy" id="343691"/>
    <lineage>
        <taxon>Eukaryota</taxon>
        <taxon>Metazoa</taxon>
        <taxon>Ecdysozoa</taxon>
        <taxon>Arthropoda</taxon>
        <taxon>Hexapoda</taxon>
        <taxon>Insecta</taxon>
        <taxon>Pterygota</taxon>
        <taxon>Neoptera</taxon>
        <taxon>Endopterygota</taxon>
        <taxon>Diptera</taxon>
        <taxon>Brachycera</taxon>
        <taxon>Stratiomyomorpha</taxon>
        <taxon>Stratiomyidae</taxon>
        <taxon>Hermetiinae</taxon>
        <taxon>Hermetia</taxon>
    </lineage>
</organism>
<keyword evidence="16" id="KW-1185">Reference proteome</keyword>
<protein>
    <recommendedName>
        <fullName evidence="17">Cytochrome P450</fullName>
    </recommendedName>
</protein>
<dbReference type="OMA" id="GRQEINE"/>
<dbReference type="GO" id="GO:0005789">
    <property type="term" value="C:endoplasmic reticulum membrane"/>
    <property type="evidence" value="ECO:0007669"/>
    <property type="project" value="UniProtKB-SubCell"/>
</dbReference>
<dbReference type="InterPro" id="IPR017972">
    <property type="entry name" value="Cyt_P450_CS"/>
</dbReference>
<keyword evidence="5 13" id="KW-0349">Heme</keyword>
<dbReference type="Gene3D" id="1.10.630.10">
    <property type="entry name" value="Cytochrome P450"/>
    <property type="match status" value="1"/>
</dbReference>
<evidence type="ECO:0000256" key="10">
    <source>
        <dbReference type="ARBA" id="ARBA00023004"/>
    </source>
</evidence>
<dbReference type="PRINTS" id="PR00385">
    <property type="entry name" value="P450"/>
</dbReference>
<keyword evidence="7" id="KW-0256">Endoplasmic reticulum</keyword>
<dbReference type="GO" id="GO:0005506">
    <property type="term" value="F:iron ion binding"/>
    <property type="evidence" value="ECO:0007669"/>
    <property type="project" value="InterPro"/>
</dbReference>
<dbReference type="InterPro" id="IPR001128">
    <property type="entry name" value="Cyt_P450"/>
</dbReference>
<dbReference type="InParanoid" id="A0A7R8YNF2"/>
<evidence type="ECO:0000256" key="6">
    <source>
        <dbReference type="ARBA" id="ARBA00022723"/>
    </source>
</evidence>
<proteinExistence type="inferred from homology"/>
<evidence type="ECO:0000256" key="13">
    <source>
        <dbReference type="PIRSR" id="PIRSR602402-1"/>
    </source>
</evidence>
<evidence type="ECO:0000256" key="11">
    <source>
        <dbReference type="ARBA" id="ARBA00023033"/>
    </source>
</evidence>
<dbReference type="InterPro" id="IPR002402">
    <property type="entry name" value="Cyt_P450_E_grp-II"/>
</dbReference>
<dbReference type="PROSITE" id="PS00086">
    <property type="entry name" value="CYTOCHROME_P450"/>
    <property type="match status" value="1"/>
</dbReference>
<evidence type="ECO:0008006" key="17">
    <source>
        <dbReference type="Google" id="ProtNLM"/>
    </source>
</evidence>
<keyword evidence="12" id="KW-0472">Membrane</keyword>
<dbReference type="PANTHER" id="PTHR24292:SF103">
    <property type="entry name" value="CYTOCHROME P450 6BS1"/>
    <property type="match status" value="1"/>
</dbReference>
<dbReference type="GO" id="GO:0004497">
    <property type="term" value="F:monooxygenase activity"/>
    <property type="evidence" value="ECO:0007669"/>
    <property type="project" value="UniProtKB-KW"/>
</dbReference>
<evidence type="ECO:0000256" key="1">
    <source>
        <dbReference type="ARBA" id="ARBA00001971"/>
    </source>
</evidence>
<evidence type="ECO:0000256" key="4">
    <source>
        <dbReference type="ARBA" id="ARBA00010617"/>
    </source>
</evidence>
<sequence>MNTFLCLVLSIILAVFLFFKKKYSYWKDRGVKYVEPSFPMGNFPFVRAHFKDFIANLYKYKENSPLLGAYIVTKPVVIAVSLDFIQKVLVSDFSSFHERGMYANEADDPLSAHMFSLDGERWKSIRTKLSPTFTSGKMKHMFPIVVEVADRFNDTLASIVKVETQLDMKDLLGRFTTDVIGTCAFGIECNSLENPESMFRHYGRKVFDDPHLSPFMQMLVIQYPKLGQKLHIKVLSPDVAEFFLDSVGKTIEYRKKNNVCRNDFMDLLIQLKNGSDLENENAKQSEKLSLEEVAAQAFLFFAAGFETSSTTMMYCLYELALNSDIQERGRQEINEVLLKYNGQLTYEAIKEMSYVDQIISEALRKYPPAVFVMRKAVHNYNIPNTKSIIEKGTEIFIPVYCIHHDPEIYPEPEIFDPERFSPEQVNNRHSMSFLSFGDGPRNCIGLRFGRMQSRIGLITLLKNYRFTPGPKTMIPIIFDPEKAVLTPQGKMFLQVETI</sequence>
<comment type="similarity">
    <text evidence="4 14">Belongs to the cytochrome P450 family.</text>
</comment>
<evidence type="ECO:0000256" key="14">
    <source>
        <dbReference type="RuleBase" id="RU000461"/>
    </source>
</evidence>
<comment type="subcellular location">
    <subcellularLocation>
        <location evidence="3">Endoplasmic reticulum membrane</location>
        <topology evidence="3">Peripheral membrane protein</topology>
    </subcellularLocation>
    <subcellularLocation>
        <location evidence="2">Microsome membrane</location>
        <topology evidence="2">Peripheral membrane protein</topology>
    </subcellularLocation>
</comment>
<evidence type="ECO:0000256" key="7">
    <source>
        <dbReference type="ARBA" id="ARBA00022824"/>
    </source>
</evidence>
<evidence type="ECO:0000256" key="5">
    <source>
        <dbReference type="ARBA" id="ARBA00022617"/>
    </source>
</evidence>
<keyword evidence="6 13" id="KW-0479">Metal-binding</keyword>
<evidence type="ECO:0000256" key="8">
    <source>
        <dbReference type="ARBA" id="ARBA00022848"/>
    </source>
</evidence>
<comment type="cofactor">
    <cofactor evidence="1 13">
        <name>heme</name>
        <dbReference type="ChEBI" id="CHEBI:30413"/>
    </cofactor>
</comment>
<name>A0A7R8YNF2_HERIL</name>
<keyword evidence="9 14" id="KW-0560">Oxidoreductase</keyword>
<dbReference type="OrthoDB" id="2789670at2759"/>
<dbReference type="PANTHER" id="PTHR24292">
    <property type="entry name" value="CYTOCHROME P450"/>
    <property type="match status" value="1"/>
</dbReference>
<dbReference type="InterPro" id="IPR036396">
    <property type="entry name" value="Cyt_P450_sf"/>
</dbReference>
<keyword evidence="8" id="KW-0492">Microsome</keyword>
<dbReference type="Proteomes" id="UP000594454">
    <property type="component" value="Chromosome 1"/>
</dbReference>
<dbReference type="AlphaFoldDB" id="A0A7R8YNF2"/>
<dbReference type="FunCoup" id="A0A7R8YNF2">
    <property type="interactions" value="155"/>
</dbReference>
<dbReference type="FunFam" id="1.10.630.10:FF:000042">
    <property type="entry name" value="Cytochrome P450"/>
    <property type="match status" value="1"/>
</dbReference>
<evidence type="ECO:0000256" key="12">
    <source>
        <dbReference type="ARBA" id="ARBA00023136"/>
    </source>
</evidence>
<keyword evidence="10 13" id="KW-0408">Iron</keyword>
<gene>
    <name evidence="15" type="ORF">HERILL_LOCUS2716</name>
</gene>
<dbReference type="InterPro" id="IPR050476">
    <property type="entry name" value="Insect_CytP450_Detox"/>
</dbReference>
<evidence type="ECO:0000256" key="2">
    <source>
        <dbReference type="ARBA" id="ARBA00004174"/>
    </source>
</evidence>
<keyword evidence="11 14" id="KW-0503">Monooxygenase</keyword>
<evidence type="ECO:0000313" key="15">
    <source>
        <dbReference type="EMBL" id="CAD7079503.1"/>
    </source>
</evidence>
<dbReference type="PRINTS" id="PR00464">
    <property type="entry name" value="EP450II"/>
</dbReference>
<dbReference type="GO" id="GO:0016705">
    <property type="term" value="F:oxidoreductase activity, acting on paired donors, with incorporation or reduction of molecular oxygen"/>
    <property type="evidence" value="ECO:0007669"/>
    <property type="project" value="InterPro"/>
</dbReference>
<reference evidence="15 16" key="1">
    <citation type="submission" date="2020-11" db="EMBL/GenBank/DDBJ databases">
        <authorList>
            <person name="Wallbank WR R."/>
            <person name="Pardo Diaz C."/>
            <person name="Kozak K."/>
            <person name="Martin S."/>
            <person name="Jiggins C."/>
            <person name="Moest M."/>
            <person name="Warren A I."/>
            <person name="Generalovic N T."/>
            <person name="Byers J.R.P. K."/>
            <person name="Montejo-Kovacevich G."/>
            <person name="Yen C E."/>
        </authorList>
    </citation>
    <scope>NUCLEOTIDE SEQUENCE [LARGE SCALE GENOMIC DNA]</scope>
</reference>
<dbReference type="SUPFAM" id="SSF48264">
    <property type="entry name" value="Cytochrome P450"/>
    <property type="match status" value="1"/>
</dbReference>
<dbReference type="EMBL" id="LR899009">
    <property type="protein sequence ID" value="CAD7079503.1"/>
    <property type="molecule type" value="Genomic_DNA"/>
</dbReference>
<dbReference type="Pfam" id="PF00067">
    <property type="entry name" value="p450"/>
    <property type="match status" value="1"/>
</dbReference>
<evidence type="ECO:0000313" key="16">
    <source>
        <dbReference type="Proteomes" id="UP000594454"/>
    </source>
</evidence>
<accession>A0A7R8YNF2</accession>
<evidence type="ECO:0000256" key="9">
    <source>
        <dbReference type="ARBA" id="ARBA00023002"/>
    </source>
</evidence>
<feature type="binding site" description="axial binding residue" evidence="13">
    <location>
        <position position="443"/>
    </location>
    <ligand>
        <name>heme</name>
        <dbReference type="ChEBI" id="CHEBI:30413"/>
    </ligand>
    <ligandPart>
        <name>Fe</name>
        <dbReference type="ChEBI" id="CHEBI:18248"/>
    </ligandPart>
</feature>
<dbReference type="GO" id="GO:0020037">
    <property type="term" value="F:heme binding"/>
    <property type="evidence" value="ECO:0007669"/>
    <property type="project" value="InterPro"/>
</dbReference>
<evidence type="ECO:0000256" key="3">
    <source>
        <dbReference type="ARBA" id="ARBA00004406"/>
    </source>
</evidence>